<gene>
    <name evidence="9" type="ORF">METZ01_LOCUS73271</name>
</gene>
<sequence length="209" mass="23760">MHCPFCGQPHSKVTDSRVVESGIRRRRECQSCELRFTTYERAQAAPLMVSKQDNRREEFSREKLISGIRKACTKRPVPSRTLDKMVEDIEAVLQHLGNAEVSTTVLGTMVMERLRELDRVAYIRYASVYRAFQDIESFEEAVWALRDDAQLPLMDMPPVLPKKGRWRAVEPEAEVRPAQRKSPGKNEADKKNTGGRGTGSPQQGLMNQG</sequence>
<feature type="compositionally biased region" description="Polar residues" evidence="7">
    <location>
        <begin position="199"/>
        <end position="209"/>
    </location>
</feature>
<dbReference type="EMBL" id="UINC01005298">
    <property type="protein sequence ID" value="SVA20417.1"/>
    <property type="molecule type" value="Genomic_DNA"/>
</dbReference>
<dbReference type="Pfam" id="PF03477">
    <property type="entry name" value="ATP-cone"/>
    <property type="match status" value="1"/>
</dbReference>
<dbReference type="GO" id="GO:0005524">
    <property type="term" value="F:ATP binding"/>
    <property type="evidence" value="ECO:0007669"/>
    <property type="project" value="UniProtKB-KW"/>
</dbReference>
<evidence type="ECO:0000256" key="4">
    <source>
        <dbReference type="ARBA" id="ARBA00023015"/>
    </source>
</evidence>
<dbReference type="NCBIfam" id="TIGR00244">
    <property type="entry name" value="transcriptional regulator NrdR"/>
    <property type="match status" value="1"/>
</dbReference>
<dbReference type="PANTHER" id="PTHR30455">
    <property type="entry name" value="TRANSCRIPTIONAL REPRESSOR NRDR"/>
    <property type="match status" value="1"/>
</dbReference>
<dbReference type="PROSITE" id="PS51161">
    <property type="entry name" value="ATP_CONE"/>
    <property type="match status" value="1"/>
</dbReference>
<accession>A0A381TZH0</accession>
<dbReference type="GO" id="GO:0045892">
    <property type="term" value="P:negative regulation of DNA-templated transcription"/>
    <property type="evidence" value="ECO:0007669"/>
    <property type="project" value="InterPro"/>
</dbReference>
<evidence type="ECO:0000256" key="5">
    <source>
        <dbReference type="ARBA" id="ARBA00023125"/>
    </source>
</evidence>
<evidence type="ECO:0000313" key="9">
    <source>
        <dbReference type="EMBL" id="SVA20417.1"/>
    </source>
</evidence>
<name>A0A381TZH0_9ZZZZ</name>
<dbReference type="GO" id="GO:0003677">
    <property type="term" value="F:DNA binding"/>
    <property type="evidence" value="ECO:0007669"/>
    <property type="project" value="UniProtKB-KW"/>
</dbReference>
<keyword evidence="2" id="KW-0547">Nucleotide-binding</keyword>
<dbReference type="AlphaFoldDB" id="A0A381TZH0"/>
<protein>
    <recommendedName>
        <fullName evidence="8">ATP-cone domain-containing protein</fullName>
    </recommendedName>
</protein>
<dbReference type="InterPro" id="IPR005144">
    <property type="entry name" value="ATP-cone_dom"/>
</dbReference>
<organism evidence="9">
    <name type="scientific">marine metagenome</name>
    <dbReference type="NCBI Taxonomy" id="408172"/>
    <lineage>
        <taxon>unclassified sequences</taxon>
        <taxon>metagenomes</taxon>
        <taxon>ecological metagenomes</taxon>
    </lineage>
</organism>
<dbReference type="InterPro" id="IPR055173">
    <property type="entry name" value="NrdR-like_N"/>
</dbReference>
<keyword evidence="5" id="KW-0238">DNA-binding</keyword>
<keyword evidence="4" id="KW-0805">Transcription regulation</keyword>
<dbReference type="InterPro" id="IPR003796">
    <property type="entry name" value="RNR_NrdR-like"/>
</dbReference>
<evidence type="ECO:0000256" key="7">
    <source>
        <dbReference type="SAM" id="MobiDB-lite"/>
    </source>
</evidence>
<evidence type="ECO:0000256" key="6">
    <source>
        <dbReference type="ARBA" id="ARBA00023163"/>
    </source>
</evidence>
<dbReference type="HAMAP" id="MF_00440">
    <property type="entry name" value="NrdR"/>
    <property type="match status" value="1"/>
</dbReference>
<feature type="compositionally biased region" description="Basic and acidic residues" evidence="7">
    <location>
        <begin position="167"/>
        <end position="177"/>
    </location>
</feature>
<reference evidence="9" key="1">
    <citation type="submission" date="2018-05" db="EMBL/GenBank/DDBJ databases">
        <authorList>
            <person name="Lanie J.A."/>
            <person name="Ng W.-L."/>
            <person name="Kazmierczak K.M."/>
            <person name="Andrzejewski T.M."/>
            <person name="Davidsen T.M."/>
            <person name="Wayne K.J."/>
            <person name="Tettelin H."/>
            <person name="Glass J.I."/>
            <person name="Rusch D."/>
            <person name="Podicherti R."/>
            <person name="Tsui H.-C.T."/>
            <person name="Winkler M.E."/>
        </authorList>
    </citation>
    <scope>NUCLEOTIDE SEQUENCE</scope>
</reference>
<keyword evidence="1" id="KW-0678">Repressor</keyword>
<feature type="domain" description="ATP-cone" evidence="8">
    <location>
        <begin position="47"/>
        <end position="137"/>
    </location>
</feature>
<dbReference type="Pfam" id="PF22811">
    <property type="entry name" value="Zn_ribbon_NrdR"/>
    <property type="match status" value="1"/>
</dbReference>
<evidence type="ECO:0000259" key="8">
    <source>
        <dbReference type="PROSITE" id="PS51161"/>
    </source>
</evidence>
<keyword evidence="6" id="KW-0804">Transcription</keyword>
<dbReference type="PANTHER" id="PTHR30455:SF2">
    <property type="entry name" value="TRANSCRIPTIONAL REPRESSOR NRDR"/>
    <property type="match status" value="1"/>
</dbReference>
<feature type="region of interest" description="Disordered" evidence="7">
    <location>
        <begin position="156"/>
        <end position="209"/>
    </location>
</feature>
<evidence type="ECO:0000256" key="1">
    <source>
        <dbReference type="ARBA" id="ARBA00022491"/>
    </source>
</evidence>
<proteinExistence type="inferred from homology"/>
<evidence type="ECO:0000256" key="2">
    <source>
        <dbReference type="ARBA" id="ARBA00022741"/>
    </source>
</evidence>
<keyword evidence="3" id="KW-0067">ATP-binding</keyword>
<dbReference type="GO" id="GO:0008270">
    <property type="term" value="F:zinc ion binding"/>
    <property type="evidence" value="ECO:0007669"/>
    <property type="project" value="InterPro"/>
</dbReference>
<evidence type="ECO:0000256" key="3">
    <source>
        <dbReference type="ARBA" id="ARBA00022840"/>
    </source>
</evidence>